<evidence type="ECO:0000313" key="3">
    <source>
        <dbReference type="EMBL" id="CAK5265726.1"/>
    </source>
</evidence>
<feature type="compositionally biased region" description="Polar residues" evidence="1">
    <location>
        <begin position="219"/>
        <end position="247"/>
    </location>
</feature>
<feature type="compositionally biased region" description="Polar residues" evidence="1">
    <location>
        <begin position="311"/>
        <end position="320"/>
    </location>
</feature>
<feature type="compositionally biased region" description="Pro residues" evidence="1">
    <location>
        <begin position="775"/>
        <end position="788"/>
    </location>
</feature>
<dbReference type="Proteomes" id="UP001295794">
    <property type="component" value="Unassembled WGS sequence"/>
</dbReference>
<feature type="compositionally biased region" description="Basic and acidic residues" evidence="1">
    <location>
        <begin position="420"/>
        <end position="443"/>
    </location>
</feature>
<proteinExistence type="predicted"/>
<feature type="compositionally biased region" description="Polar residues" evidence="1">
    <location>
        <begin position="342"/>
        <end position="359"/>
    </location>
</feature>
<feature type="compositionally biased region" description="Basic and acidic residues" evidence="1">
    <location>
        <begin position="529"/>
        <end position="547"/>
    </location>
</feature>
<feature type="compositionally biased region" description="Basic and acidic residues" evidence="1">
    <location>
        <begin position="169"/>
        <end position="178"/>
    </location>
</feature>
<dbReference type="AlphaFoldDB" id="A0AAD2GY22"/>
<protein>
    <submittedName>
        <fullName evidence="3">Uncharacterized protein</fullName>
    </submittedName>
</protein>
<keyword evidence="2" id="KW-0472">Membrane</keyword>
<feature type="compositionally biased region" description="Low complexity" evidence="1">
    <location>
        <begin position="96"/>
        <end position="117"/>
    </location>
</feature>
<feature type="compositionally biased region" description="Low complexity" evidence="1">
    <location>
        <begin position="795"/>
        <end position="809"/>
    </location>
</feature>
<feature type="compositionally biased region" description="Low complexity" evidence="1">
    <location>
        <begin position="519"/>
        <end position="528"/>
    </location>
</feature>
<feature type="compositionally biased region" description="Low complexity" evidence="1">
    <location>
        <begin position="578"/>
        <end position="595"/>
    </location>
</feature>
<evidence type="ECO:0000256" key="2">
    <source>
        <dbReference type="SAM" id="Phobius"/>
    </source>
</evidence>
<feature type="region of interest" description="Disordered" evidence="1">
    <location>
        <begin position="298"/>
        <end position="717"/>
    </location>
</feature>
<feature type="transmembrane region" description="Helical" evidence="2">
    <location>
        <begin position="1054"/>
        <end position="1072"/>
    </location>
</feature>
<keyword evidence="2" id="KW-0812">Transmembrane</keyword>
<feature type="region of interest" description="Disordered" evidence="1">
    <location>
        <begin position="24"/>
        <end position="273"/>
    </location>
</feature>
<sequence>MEGPYAQPPVPRLRIPRQPLSAVADRLTFHEDSDSNAEAGPSSYLSNGHSQHTSGPSSDDTQPTPRPRSGNSVSGSGSPPPLDAASRLRALISRMPNSDSPASSSKSPPAARPASPSEFESDFEPPRFSPTPSVGPKESLKDLFSRVLEDTPVKRGTRPRRSSASEVEDSPRLLDRSKAKGKRKSLSDEETDKVNRSSEFSFKSSQATTFDNLRERLTSSHTWKSQATTSGSHEAVNASVNTTTGTETFLRDLDTSRPAHPVFTSTPPHSMELSADSKYQTNLMDHDSEMQNMMKDLDSFDGDAASRPISFPTSREQPTTVKRPHSLHLDTPPTLRKKHSQADIQNSRTRTLSASLTRDSPSHIHEMEREWNKPHAKSSPRPERHLSLGSTTNGHVRERTVSSGSALSDSGSSRGTSIHSHSDYKERMTQLERERNTEREHAWNRPAGARPTSSLSVHSPVHSPSERNRKLSQPTRPASSLSAHSASHSPIERTRKLSQPTRPVSSLSARKPFSRHDSASSTASSHGGSDAEDREAKHEIEHERERNWGSQTPRWTKQSLKSQHNPSPSQSTSALPHSPSNSTSTSSRPRVTSLTGRAETSFSRTTSAVGSSASKAGINWLKGKSPAIASHRLSIPSSPSPSPGQRPASDRKPVSHIPIRKPAFAEQSSPHRDAQFLAPTPLNVESSEEVTEEERTPTLQTIRIPFEEPVSVAPESPPEDVLFQKALSIATPASPPIERPVTPVLEAPQITISSYLSTPPRRPSLSKSAAEFQTPSPPRDLPDLPDPPSTDDDTTTAAPSTITPAAMTPMRRLDVTASKTPRPPGAWANTPIPSRNDLDAESSDGPYENGLATPVASLSRALPAQTPRPPGAWMPTPRKSILKVRFDPKPSELELSATEESLAETGLATPSDDEETQPPSPKKTTRIRHVDEYGNVRVDDSPPRSRSPIRIVDAMGQPVQEESVAEAEPATQSKSAVIRMVQDGVSDLARELDAISLSFDSNRVPDKRIGELETTSQLSRAARQSIQSHRFEELRANMVRTTEAPKPAPSASRFKVWSLVILSQLFFVYLLYRYRRNKLHEMFLSTYYDPFYPHLHLNGIKSDHLLTPTTAPSVTSLLFTLRHEGLVAFFRHLSEVYTFDWRADVWADESIHWPPT</sequence>
<organism evidence="3 4">
    <name type="scientific">Mycena citricolor</name>
    <dbReference type="NCBI Taxonomy" id="2018698"/>
    <lineage>
        <taxon>Eukaryota</taxon>
        <taxon>Fungi</taxon>
        <taxon>Dikarya</taxon>
        <taxon>Basidiomycota</taxon>
        <taxon>Agaricomycotina</taxon>
        <taxon>Agaricomycetes</taxon>
        <taxon>Agaricomycetidae</taxon>
        <taxon>Agaricales</taxon>
        <taxon>Marasmiineae</taxon>
        <taxon>Mycenaceae</taxon>
        <taxon>Mycena</taxon>
    </lineage>
</organism>
<feature type="compositionally biased region" description="Polar residues" evidence="1">
    <location>
        <begin position="497"/>
        <end position="508"/>
    </location>
</feature>
<dbReference type="EMBL" id="CAVNYO010000098">
    <property type="protein sequence ID" value="CAK5265726.1"/>
    <property type="molecule type" value="Genomic_DNA"/>
</dbReference>
<feature type="compositionally biased region" description="Low complexity" evidence="1">
    <location>
        <begin position="402"/>
        <end position="419"/>
    </location>
</feature>
<feature type="compositionally biased region" description="Polar residues" evidence="1">
    <location>
        <begin position="43"/>
        <end position="63"/>
    </location>
</feature>
<keyword evidence="2" id="KW-1133">Transmembrane helix</keyword>
<feature type="compositionally biased region" description="Low complexity" evidence="1">
    <location>
        <begin position="453"/>
        <end position="463"/>
    </location>
</feature>
<name>A0AAD2GY22_9AGAR</name>
<reference evidence="3" key="1">
    <citation type="submission" date="2023-11" db="EMBL/GenBank/DDBJ databases">
        <authorList>
            <person name="De Vega J J."/>
            <person name="De Vega J J."/>
        </authorList>
    </citation>
    <scope>NUCLEOTIDE SEQUENCE</scope>
</reference>
<keyword evidence="4" id="KW-1185">Reference proteome</keyword>
<feature type="compositionally biased region" description="Polar residues" evidence="1">
    <location>
        <begin position="197"/>
        <end position="211"/>
    </location>
</feature>
<feature type="compositionally biased region" description="Basic and acidic residues" evidence="1">
    <location>
        <begin position="138"/>
        <end position="153"/>
    </location>
</feature>
<feature type="region of interest" description="Disordered" evidence="1">
    <location>
        <begin position="755"/>
        <end position="948"/>
    </location>
</feature>
<feature type="compositionally biased region" description="Polar residues" evidence="1">
    <location>
        <begin position="548"/>
        <end position="575"/>
    </location>
</feature>
<feature type="compositionally biased region" description="Low complexity" evidence="1">
    <location>
        <begin position="478"/>
        <end position="489"/>
    </location>
</feature>
<feature type="compositionally biased region" description="Low complexity" evidence="1">
    <location>
        <begin position="893"/>
        <end position="905"/>
    </location>
</feature>
<evidence type="ECO:0000313" key="4">
    <source>
        <dbReference type="Proteomes" id="UP001295794"/>
    </source>
</evidence>
<feature type="compositionally biased region" description="Basic and acidic residues" evidence="1">
    <location>
        <begin position="928"/>
        <end position="943"/>
    </location>
</feature>
<comment type="caution">
    <text evidence="3">The sequence shown here is derived from an EMBL/GenBank/DDBJ whole genome shotgun (WGS) entry which is preliminary data.</text>
</comment>
<feature type="compositionally biased region" description="Polar residues" evidence="1">
    <location>
        <begin position="598"/>
        <end position="614"/>
    </location>
</feature>
<gene>
    <name evidence="3" type="ORF">MYCIT1_LOCUS6930</name>
</gene>
<evidence type="ECO:0000256" key="1">
    <source>
        <dbReference type="SAM" id="MobiDB-lite"/>
    </source>
</evidence>
<accession>A0AAD2GY22</accession>
<feature type="compositionally biased region" description="Low complexity" evidence="1">
    <location>
        <begin position="67"/>
        <end position="77"/>
    </location>
</feature>
<feature type="compositionally biased region" description="Basic and acidic residues" evidence="1">
    <location>
        <begin position="360"/>
        <end position="373"/>
    </location>
</feature>